<comment type="caution">
    <text evidence="4">The sequence shown here is derived from an EMBL/GenBank/DDBJ whole genome shotgun (WGS) entry which is preliminary data.</text>
</comment>
<evidence type="ECO:0000256" key="1">
    <source>
        <dbReference type="ARBA" id="ARBA00005664"/>
    </source>
</evidence>
<dbReference type="SUPFAM" id="SSF53448">
    <property type="entry name" value="Nucleotide-diphospho-sugar transferases"/>
    <property type="match status" value="1"/>
</dbReference>
<dbReference type="InterPro" id="IPR029044">
    <property type="entry name" value="Nucleotide-diphossugar_trans"/>
</dbReference>
<evidence type="ECO:0000256" key="3">
    <source>
        <dbReference type="ARBA" id="ARBA00022679"/>
    </source>
</evidence>
<evidence type="ECO:0000256" key="2">
    <source>
        <dbReference type="ARBA" id="ARBA00022676"/>
    </source>
</evidence>
<dbReference type="Pfam" id="PF05637">
    <property type="entry name" value="Glyco_transf_34"/>
    <property type="match status" value="2"/>
</dbReference>
<evidence type="ECO:0008006" key="6">
    <source>
        <dbReference type="Google" id="ProtNLM"/>
    </source>
</evidence>
<keyword evidence="5" id="KW-1185">Reference proteome</keyword>
<dbReference type="PANTHER" id="PTHR31306">
    <property type="entry name" value="ALPHA-1,6-MANNOSYLTRANSFERASE MNN11-RELATED"/>
    <property type="match status" value="1"/>
</dbReference>
<keyword evidence="3" id="KW-0808">Transferase</keyword>
<dbReference type="EMBL" id="MCOG01000173">
    <property type="protein sequence ID" value="ORY30646.1"/>
    <property type="molecule type" value="Genomic_DNA"/>
</dbReference>
<dbReference type="InterPro" id="IPR008630">
    <property type="entry name" value="Glyco_trans_34"/>
</dbReference>
<sequence>MFSNVIKPNSIYENAVSSFYQYSKIHGYDFEFNHYRYDTERQIFFMKLNSVLEKIIIGLKEKKYDWIFWVDSDVILANPNIRLEAFLPNENMSNIHFIGSDDVNGLNAGVFLIRVHPWSLNFIMRGMSYSYFHKNKGLKYADQSSLNNVLTESKEDDTHYIIVPQSWFNSYISLNKNGDFLLHLAGHVHKDSEAKTFRDHISNDETWYGKTSKEMREEVLKYYALPKEKQHKINVERRQLKEDL</sequence>
<dbReference type="PANTHER" id="PTHR31306:SF8">
    <property type="entry name" value="GLYCOSYLTRANSFERASE FAMILY 34 PROTEIN"/>
    <property type="match status" value="1"/>
</dbReference>
<dbReference type="GO" id="GO:0000139">
    <property type="term" value="C:Golgi membrane"/>
    <property type="evidence" value="ECO:0007669"/>
    <property type="project" value="TreeGrafter"/>
</dbReference>
<dbReference type="GO" id="GO:0006487">
    <property type="term" value="P:protein N-linked glycosylation"/>
    <property type="evidence" value="ECO:0007669"/>
    <property type="project" value="TreeGrafter"/>
</dbReference>
<comment type="similarity">
    <text evidence="1">Belongs to the glycosyltransferase 34 family.</text>
</comment>
<dbReference type="OrthoDB" id="407658at2759"/>
<proteinExistence type="inferred from homology"/>
<accession>A0A1Y2B7I4</accession>
<dbReference type="STRING" id="1754190.A0A1Y2B7I4"/>
<dbReference type="GO" id="GO:0016757">
    <property type="term" value="F:glycosyltransferase activity"/>
    <property type="evidence" value="ECO:0007669"/>
    <property type="project" value="UniProtKB-KW"/>
</dbReference>
<keyword evidence="2" id="KW-0328">Glycosyltransferase</keyword>
<organism evidence="4 5">
    <name type="scientific">Neocallimastix californiae</name>
    <dbReference type="NCBI Taxonomy" id="1754190"/>
    <lineage>
        <taxon>Eukaryota</taxon>
        <taxon>Fungi</taxon>
        <taxon>Fungi incertae sedis</taxon>
        <taxon>Chytridiomycota</taxon>
        <taxon>Chytridiomycota incertae sedis</taxon>
        <taxon>Neocallimastigomycetes</taxon>
        <taxon>Neocallimastigales</taxon>
        <taxon>Neocallimastigaceae</taxon>
        <taxon>Neocallimastix</taxon>
    </lineage>
</organism>
<dbReference type="Proteomes" id="UP000193920">
    <property type="component" value="Unassembled WGS sequence"/>
</dbReference>
<protein>
    <recommendedName>
        <fullName evidence="6">Galactosyl transferase GMA12/MNN10 family protein</fullName>
    </recommendedName>
</protein>
<gene>
    <name evidence="4" type="ORF">LY90DRAFT_512629</name>
</gene>
<evidence type="ECO:0000313" key="5">
    <source>
        <dbReference type="Proteomes" id="UP000193920"/>
    </source>
</evidence>
<reference evidence="4 5" key="1">
    <citation type="submission" date="2016-08" db="EMBL/GenBank/DDBJ databases">
        <title>A Parts List for Fungal Cellulosomes Revealed by Comparative Genomics.</title>
        <authorList>
            <consortium name="DOE Joint Genome Institute"/>
            <person name="Haitjema C.H."/>
            <person name="Gilmore S.P."/>
            <person name="Henske J.K."/>
            <person name="Solomon K.V."/>
            <person name="De Groot R."/>
            <person name="Kuo A."/>
            <person name="Mondo S.J."/>
            <person name="Salamov A.A."/>
            <person name="Labutti K."/>
            <person name="Zhao Z."/>
            <person name="Chiniquy J."/>
            <person name="Barry K."/>
            <person name="Brewer H.M."/>
            <person name="Purvine S.O."/>
            <person name="Wright A.T."/>
            <person name="Boxma B."/>
            <person name="Van Alen T."/>
            <person name="Hackstein J.H."/>
            <person name="Baker S.E."/>
            <person name="Grigoriev I.V."/>
            <person name="O'Malley M.A."/>
        </authorList>
    </citation>
    <scope>NUCLEOTIDE SEQUENCE [LARGE SCALE GENOMIC DNA]</scope>
    <source>
        <strain evidence="4 5">G1</strain>
    </source>
</reference>
<dbReference type="AlphaFoldDB" id="A0A1Y2B7I4"/>
<name>A0A1Y2B7I4_9FUNG</name>
<evidence type="ECO:0000313" key="4">
    <source>
        <dbReference type="EMBL" id="ORY30646.1"/>
    </source>
</evidence>
<dbReference type="Gene3D" id="3.90.550.10">
    <property type="entry name" value="Spore Coat Polysaccharide Biosynthesis Protein SpsA, Chain A"/>
    <property type="match status" value="1"/>
</dbReference>